<evidence type="ECO:0000259" key="7">
    <source>
        <dbReference type="PROSITE" id="PS51503"/>
    </source>
</evidence>
<dbReference type="Pfam" id="PF04588">
    <property type="entry name" value="HIG_1_N"/>
    <property type="match status" value="1"/>
</dbReference>
<evidence type="ECO:0000256" key="2">
    <source>
        <dbReference type="ARBA" id="ARBA00022692"/>
    </source>
</evidence>
<keyword evidence="5" id="KW-0175">Coiled coil</keyword>
<dbReference type="InterPro" id="IPR040153">
    <property type="entry name" value="Rcf2"/>
</dbReference>
<dbReference type="AlphaFoldDB" id="A0A2B7XQS7"/>
<comment type="caution">
    <text evidence="8">The sequence shown here is derived from an EMBL/GenBank/DDBJ whole genome shotgun (WGS) entry which is preliminary data.</text>
</comment>
<proteinExistence type="predicted"/>
<feature type="transmembrane region" description="Helical" evidence="6">
    <location>
        <begin position="20"/>
        <end position="38"/>
    </location>
</feature>
<keyword evidence="2 6" id="KW-0812">Transmembrane</keyword>
<organism evidence="8 9">
    <name type="scientific">Polytolypa hystricis (strain UAMH7299)</name>
    <dbReference type="NCBI Taxonomy" id="1447883"/>
    <lineage>
        <taxon>Eukaryota</taxon>
        <taxon>Fungi</taxon>
        <taxon>Dikarya</taxon>
        <taxon>Ascomycota</taxon>
        <taxon>Pezizomycotina</taxon>
        <taxon>Eurotiomycetes</taxon>
        <taxon>Eurotiomycetidae</taxon>
        <taxon>Onygenales</taxon>
        <taxon>Onygenales incertae sedis</taxon>
        <taxon>Polytolypa</taxon>
    </lineage>
</organism>
<gene>
    <name evidence="8" type="ORF">AJ80_07195</name>
</gene>
<comment type="subcellular location">
    <subcellularLocation>
        <location evidence="1">Mitochondrion</location>
    </subcellularLocation>
</comment>
<sequence>MKILTREEEDAHYGAVIKGGSIGGLAGLAVGQAGLMLASRRFSTIRTLTLPMKAFLVTSAGSFTGIIGADHASRSHEAAQHHETVYLGNREARRRQEQLASMTGSDRAKEFFKREKYKIVGLTWIASILGSFMIVNRNKYLSTSQKIVQARVYAQGLSLAVLVAVAGFEIHDQRQGKGLLDNVRAKKQRNAKDEDKKKLETERYQGENMWKEMVEAEEMRLKEKDEKRKAVAKQE</sequence>
<evidence type="ECO:0000256" key="3">
    <source>
        <dbReference type="ARBA" id="ARBA00022989"/>
    </source>
</evidence>
<dbReference type="GO" id="GO:0033617">
    <property type="term" value="P:mitochondrial respiratory chain complex IV assembly"/>
    <property type="evidence" value="ECO:0007669"/>
    <property type="project" value="TreeGrafter"/>
</dbReference>
<evidence type="ECO:0000256" key="4">
    <source>
        <dbReference type="ARBA" id="ARBA00023136"/>
    </source>
</evidence>
<feature type="transmembrane region" description="Helical" evidence="6">
    <location>
        <begin position="117"/>
        <end position="135"/>
    </location>
</feature>
<evidence type="ECO:0000313" key="9">
    <source>
        <dbReference type="Proteomes" id="UP000224634"/>
    </source>
</evidence>
<dbReference type="PANTHER" id="PTHR28018">
    <property type="entry name" value="RESPIRATORY SUPERCOMPLEX FACTOR 2, MITOCHONDRIAL"/>
    <property type="match status" value="1"/>
</dbReference>
<accession>A0A2B7XQS7</accession>
<evidence type="ECO:0000256" key="5">
    <source>
        <dbReference type="SAM" id="Coils"/>
    </source>
</evidence>
<dbReference type="EMBL" id="PDNA01000134">
    <property type="protein sequence ID" value="PGH11295.1"/>
    <property type="molecule type" value="Genomic_DNA"/>
</dbReference>
<keyword evidence="3 6" id="KW-1133">Transmembrane helix</keyword>
<dbReference type="PANTHER" id="PTHR28018:SF3">
    <property type="entry name" value="RESPIRATORY SUPERCOMPLEX FACTOR 2, MITOCHONDRIAL"/>
    <property type="match status" value="1"/>
</dbReference>
<dbReference type="OrthoDB" id="1915122at2759"/>
<evidence type="ECO:0000256" key="1">
    <source>
        <dbReference type="ARBA" id="ARBA00004173"/>
    </source>
</evidence>
<reference evidence="8 9" key="1">
    <citation type="submission" date="2017-10" db="EMBL/GenBank/DDBJ databases">
        <title>Comparative genomics in systemic dimorphic fungi from Ajellomycetaceae.</title>
        <authorList>
            <person name="Munoz J.F."/>
            <person name="Mcewen J.G."/>
            <person name="Clay O.K."/>
            <person name="Cuomo C.A."/>
        </authorList>
    </citation>
    <scope>NUCLEOTIDE SEQUENCE [LARGE SCALE GENOMIC DNA]</scope>
    <source>
        <strain evidence="8 9">UAMH7299</strain>
    </source>
</reference>
<evidence type="ECO:0000313" key="8">
    <source>
        <dbReference type="EMBL" id="PGH11295.1"/>
    </source>
</evidence>
<protein>
    <recommendedName>
        <fullName evidence="7">HIG1 domain-containing protein</fullName>
    </recommendedName>
</protein>
<name>A0A2B7XQS7_POLH7</name>
<feature type="transmembrane region" description="Helical" evidence="6">
    <location>
        <begin position="147"/>
        <end position="168"/>
    </location>
</feature>
<dbReference type="PROSITE" id="PS51503">
    <property type="entry name" value="HIG1"/>
    <property type="match status" value="1"/>
</dbReference>
<dbReference type="Proteomes" id="UP000224634">
    <property type="component" value="Unassembled WGS sequence"/>
</dbReference>
<feature type="domain" description="HIG1" evidence="7">
    <location>
        <begin position="89"/>
        <end position="180"/>
    </location>
</feature>
<dbReference type="STRING" id="1447883.A0A2B7XQS7"/>
<keyword evidence="4 6" id="KW-0472">Membrane</keyword>
<feature type="coiled-coil region" evidence="5">
    <location>
        <begin position="182"/>
        <end position="234"/>
    </location>
</feature>
<evidence type="ECO:0000256" key="6">
    <source>
        <dbReference type="SAM" id="Phobius"/>
    </source>
</evidence>
<keyword evidence="9" id="KW-1185">Reference proteome</keyword>
<dbReference type="InterPro" id="IPR007667">
    <property type="entry name" value="Hypoxia_induced_domain"/>
</dbReference>
<dbReference type="GO" id="GO:0005739">
    <property type="term" value="C:mitochondrion"/>
    <property type="evidence" value="ECO:0007669"/>
    <property type="project" value="UniProtKB-SubCell"/>
</dbReference>